<comment type="subunit">
    <text evidence="5">Homodimer.</text>
</comment>
<dbReference type="PANTHER" id="PTHR33603">
    <property type="entry name" value="METHYLTRANSFERASE"/>
    <property type="match status" value="1"/>
</dbReference>
<evidence type="ECO:0000256" key="5">
    <source>
        <dbReference type="HAMAP-Rule" id="MF_00658"/>
    </source>
</evidence>
<keyword evidence="2 5" id="KW-0808">Transferase</keyword>
<dbReference type="EC" id="2.1.1.177" evidence="5"/>
<dbReference type="AlphaFoldDB" id="A0A7U4DP81"/>
<organism evidence="6 7">
    <name type="scientific">Desulfobulbus propionicus (strain ATCC 33891 / DSM 2032 / VKM B-1956 / 1pr3)</name>
    <dbReference type="NCBI Taxonomy" id="577650"/>
    <lineage>
        <taxon>Bacteria</taxon>
        <taxon>Pseudomonadati</taxon>
        <taxon>Thermodesulfobacteriota</taxon>
        <taxon>Desulfobulbia</taxon>
        <taxon>Desulfobulbales</taxon>
        <taxon>Desulfobulbaceae</taxon>
        <taxon>Desulfobulbus</taxon>
    </lineage>
</organism>
<comment type="similarity">
    <text evidence="4 5">Belongs to the RNA methyltransferase RlmH family.</text>
</comment>
<evidence type="ECO:0000256" key="2">
    <source>
        <dbReference type="ARBA" id="ARBA00022679"/>
    </source>
</evidence>
<proteinExistence type="inferred from homology"/>
<feature type="binding site" evidence="5">
    <location>
        <position position="72"/>
    </location>
    <ligand>
        <name>S-adenosyl-L-methionine</name>
        <dbReference type="ChEBI" id="CHEBI:59789"/>
    </ligand>
</feature>
<comment type="catalytic activity">
    <reaction evidence="5">
        <text>pseudouridine(1915) in 23S rRNA + S-adenosyl-L-methionine = N(3)-methylpseudouridine(1915) in 23S rRNA + S-adenosyl-L-homocysteine + H(+)</text>
        <dbReference type="Rhea" id="RHEA:42752"/>
        <dbReference type="Rhea" id="RHEA-COMP:10221"/>
        <dbReference type="Rhea" id="RHEA-COMP:10222"/>
        <dbReference type="ChEBI" id="CHEBI:15378"/>
        <dbReference type="ChEBI" id="CHEBI:57856"/>
        <dbReference type="ChEBI" id="CHEBI:59789"/>
        <dbReference type="ChEBI" id="CHEBI:65314"/>
        <dbReference type="ChEBI" id="CHEBI:74486"/>
        <dbReference type="EC" id="2.1.1.177"/>
    </reaction>
</comment>
<comment type="function">
    <text evidence="5">Specifically methylates the pseudouridine at position 1915 (m3Psi1915) in 23S rRNA.</text>
</comment>
<dbReference type="KEGG" id="dpr:Despr_1617"/>
<dbReference type="GO" id="GO:0005737">
    <property type="term" value="C:cytoplasm"/>
    <property type="evidence" value="ECO:0007669"/>
    <property type="project" value="UniProtKB-SubCell"/>
</dbReference>
<evidence type="ECO:0000313" key="7">
    <source>
        <dbReference type="Proteomes" id="UP000006365"/>
    </source>
</evidence>
<feature type="binding site" evidence="5">
    <location>
        <position position="104"/>
    </location>
    <ligand>
        <name>S-adenosyl-L-methionine</name>
        <dbReference type="ChEBI" id="CHEBI:59789"/>
    </ligand>
</feature>
<dbReference type="Gene3D" id="3.40.1280.10">
    <property type="match status" value="1"/>
</dbReference>
<evidence type="ECO:0000313" key="6">
    <source>
        <dbReference type="EMBL" id="ADW17769.1"/>
    </source>
</evidence>
<keyword evidence="5" id="KW-0963">Cytoplasm</keyword>
<comment type="subcellular location">
    <subcellularLocation>
        <location evidence="5">Cytoplasm</location>
    </subcellularLocation>
</comment>
<reference evidence="6 7" key="1">
    <citation type="journal article" date="2011" name="Stand. Genomic Sci.">
        <title>Complete genome sequence of Desulfobulbus propionicus type strain (1pr3).</title>
        <authorList>
            <person name="Pagani I."/>
            <person name="Lapidus A."/>
            <person name="Nolan M."/>
            <person name="Lucas S."/>
            <person name="Hammon N."/>
            <person name="Deshpande S."/>
            <person name="Cheng J.F."/>
            <person name="Chertkov O."/>
            <person name="Davenport K."/>
            <person name="Tapia R."/>
            <person name="Han C."/>
            <person name="Goodwin L."/>
            <person name="Pitluck S."/>
            <person name="Liolios K."/>
            <person name="Mavromatis K."/>
            <person name="Ivanova N."/>
            <person name="Mikhailova N."/>
            <person name="Pati A."/>
            <person name="Chen A."/>
            <person name="Palaniappan K."/>
            <person name="Land M."/>
            <person name="Hauser L."/>
            <person name="Chang Y.J."/>
            <person name="Jeffries C.D."/>
            <person name="Detter J.C."/>
            <person name="Brambilla E."/>
            <person name="Kannan K.P."/>
            <person name="Djao O.D."/>
            <person name="Rohde M."/>
            <person name="Pukall R."/>
            <person name="Spring S."/>
            <person name="Goker M."/>
            <person name="Sikorski J."/>
            <person name="Woyke T."/>
            <person name="Bristow J."/>
            <person name="Eisen J.A."/>
            <person name="Markowitz V."/>
            <person name="Hugenholtz P."/>
            <person name="Kyrpides N.C."/>
            <person name="Klenk H.P."/>
        </authorList>
    </citation>
    <scope>NUCLEOTIDE SEQUENCE [LARGE SCALE GENOMIC DNA]</scope>
    <source>
        <strain evidence="7">ATCC 33891 / DSM 2032 / 1pr3</strain>
    </source>
</reference>
<dbReference type="CDD" id="cd18081">
    <property type="entry name" value="RlmH-like"/>
    <property type="match status" value="1"/>
</dbReference>
<dbReference type="InterPro" id="IPR029028">
    <property type="entry name" value="Alpha/beta_knot_MTases"/>
</dbReference>
<keyword evidence="1 5" id="KW-0489">Methyltransferase</keyword>
<keyword evidence="7" id="KW-1185">Reference proteome</keyword>
<evidence type="ECO:0000256" key="3">
    <source>
        <dbReference type="ARBA" id="ARBA00022691"/>
    </source>
</evidence>
<dbReference type="PIRSF" id="PIRSF004505">
    <property type="entry name" value="MT_bac"/>
    <property type="match status" value="1"/>
</dbReference>
<dbReference type="PANTHER" id="PTHR33603:SF1">
    <property type="entry name" value="RIBOSOMAL RNA LARGE SUBUNIT METHYLTRANSFERASE H"/>
    <property type="match status" value="1"/>
</dbReference>
<name>A0A7U4DP81_DESPD</name>
<keyword evidence="3 5" id="KW-0949">S-adenosyl-L-methionine</keyword>
<gene>
    <name evidence="5" type="primary">rlmH</name>
    <name evidence="6" type="ordered locus">Despr_1617</name>
</gene>
<evidence type="ECO:0000256" key="4">
    <source>
        <dbReference type="ARBA" id="ARBA00038303"/>
    </source>
</evidence>
<dbReference type="EMBL" id="CP002364">
    <property type="protein sequence ID" value="ADW17769.1"/>
    <property type="molecule type" value="Genomic_DNA"/>
</dbReference>
<sequence>MKVLIPFLGKTRETYLDAGIRDYAGRLGRFATVDLPVLRERHHRKEPDEVIKAAEAAQLMEQAAAAPLRVALDPQGKIPDSEELAALLTQWEDQGIGTVCFLIGGHLGLHRLVLDQAHLTLSLSRLTFTHEMTRLILLEQLYRAWTIKAGHKYHK</sequence>
<accession>A0A7U4DP81</accession>
<feature type="binding site" evidence="5">
    <location>
        <begin position="123"/>
        <end position="128"/>
    </location>
    <ligand>
        <name>S-adenosyl-L-methionine</name>
        <dbReference type="ChEBI" id="CHEBI:59789"/>
    </ligand>
</feature>
<dbReference type="GO" id="GO:0070038">
    <property type="term" value="F:rRNA (pseudouridine-N3-)-methyltransferase activity"/>
    <property type="evidence" value="ECO:0007669"/>
    <property type="project" value="UniProtKB-UniRule"/>
</dbReference>
<dbReference type="InterPro" id="IPR003742">
    <property type="entry name" value="RlmH-like"/>
</dbReference>
<dbReference type="InterPro" id="IPR029026">
    <property type="entry name" value="tRNA_m1G_MTases_N"/>
</dbReference>
<dbReference type="RefSeq" id="WP_015724310.1">
    <property type="nucleotide sequence ID" value="NC_014972.1"/>
</dbReference>
<dbReference type="SUPFAM" id="SSF75217">
    <property type="entry name" value="alpha/beta knot"/>
    <property type="match status" value="1"/>
</dbReference>
<dbReference type="Pfam" id="PF02590">
    <property type="entry name" value="SPOUT_MTase"/>
    <property type="match status" value="1"/>
</dbReference>
<dbReference type="HAMAP" id="MF_00658">
    <property type="entry name" value="23SrRNA_methyltr_H"/>
    <property type="match status" value="1"/>
</dbReference>
<protein>
    <recommendedName>
        <fullName evidence="5">Ribosomal RNA large subunit methyltransferase H</fullName>
        <ecNumber evidence="5">2.1.1.177</ecNumber>
    </recommendedName>
    <alternativeName>
        <fullName evidence="5">23S rRNA (pseudouridine1915-N3)-methyltransferase</fullName>
    </alternativeName>
    <alternativeName>
        <fullName evidence="5">23S rRNA m3Psi1915 methyltransferase</fullName>
    </alternativeName>
    <alternativeName>
        <fullName evidence="5">rRNA (pseudouridine-N3-)-methyltransferase RlmH</fullName>
    </alternativeName>
</protein>
<keyword evidence="5" id="KW-0698">rRNA processing</keyword>
<dbReference type="Proteomes" id="UP000006365">
    <property type="component" value="Chromosome"/>
</dbReference>
<evidence type="ECO:0000256" key="1">
    <source>
        <dbReference type="ARBA" id="ARBA00022603"/>
    </source>
</evidence>